<evidence type="ECO:0000256" key="1">
    <source>
        <dbReference type="SAM" id="Coils"/>
    </source>
</evidence>
<protein>
    <submittedName>
        <fullName evidence="2">Uncharacterized protein</fullName>
    </submittedName>
</protein>
<evidence type="ECO:0000313" key="3">
    <source>
        <dbReference type="Proteomes" id="UP000053558"/>
    </source>
</evidence>
<dbReference type="Proteomes" id="UP000053558">
    <property type="component" value="Unassembled WGS sequence"/>
</dbReference>
<gene>
    <name evidence="2" type="ORF">CONPUDRAFT_144651</name>
</gene>
<dbReference type="RefSeq" id="XP_007769546.1">
    <property type="nucleotide sequence ID" value="XM_007771356.1"/>
</dbReference>
<organism evidence="2 3">
    <name type="scientific">Coniophora puteana (strain RWD-64-598)</name>
    <name type="common">Brown rot fungus</name>
    <dbReference type="NCBI Taxonomy" id="741705"/>
    <lineage>
        <taxon>Eukaryota</taxon>
        <taxon>Fungi</taxon>
        <taxon>Dikarya</taxon>
        <taxon>Basidiomycota</taxon>
        <taxon>Agaricomycotina</taxon>
        <taxon>Agaricomycetes</taxon>
        <taxon>Agaricomycetidae</taxon>
        <taxon>Boletales</taxon>
        <taxon>Coniophorineae</taxon>
        <taxon>Coniophoraceae</taxon>
        <taxon>Coniophora</taxon>
    </lineage>
</organism>
<comment type="caution">
    <text evidence="2">The sequence shown here is derived from an EMBL/GenBank/DDBJ whole genome shotgun (WGS) entry which is preliminary data.</text>
</comment>
<proteinExistence type="predicted"/>
<dbReference type="PANTHER" id="PTHR43941">
    <property type="entry name" value="STRUCTURAL MAINTENANCE OF CHROMOSOMES PROTEIN 2"/>
    <property type="match status" value="1"/>
</dbReference>
<keyword evidence="1" id="KW-0175">Coiled coil</keyword>
<feature type="coiled-coil region" evidence="1">
    <location>
        <begin position="844"/>
        <end position="892"/>
    </location>
</feature>
<dbReference type="Gene3D" id="1.10.287.1490">
    <property type="match status" value="2"/>
</dbReference>
<dbReference type="PANTHER" id="PTHR43941:SF1">
    <property type="entry name" value="STRUCTURAL MAINTENANCE OF CHROMOSOMES PROTEIN 2"/>
    <property type="match status" value="1"/>
</dbReference>
<name>A0A5M3MNA9_CONPW</name>
<sequence length="921" mass="102384">MSPTLATAGSNACSPLSTAALALIARPNHYFIHDVCPTAPTNDAPIEVELEALTQDLVQHEEDSDDVISLESGFSELLTTEDADVAELRKRCNELEQVNARLCQEKDELVVKRDELEGRVETLEDQLSQKPVASCDCREHCDALSAQNADLVQKQELLVAGMATLRGEVAQATERAELGESNLAGFRGRLRELANDVQHLSENNEALVAAKEKLGSQLALERDAFGQRCGQLQAENDRLVVAEKTLISANEQLSAQLNATSQALEQSRERSSALQSHNNDIVRERDALTSRNAVLATNLSELAAELKKTKNMLGDYQGRYAALKEHSKGLSAENRRVAHELDVADKRIAKLSTKMKTNDDNHAKLVDKWRDAYNGLASDKDSLAGEVAQLQKDLADRDRKLGDALVWSSDMLTEIGGLKEQSTKLERAVRMSRQSLEQGTREDRLRAGLHGNVTLSPTRVYLFARSPMSAILKLVYPRQPSPTAPMASVRDEVEEMLHQGASFESDEDVHSESDLISLSSGFSNILYAEARKLEGLRERCALLEKTNAILGREKAALTTEREGLQGKVEALEVDVREWSQAIRDSGEHCDALEARNADFTRKQEPLETGAHTLHHELGQLVDDASARRSDLGLRGRLGRLKGECLRLGQDNGTLLAEKKRLENQLALERDAFGQRCDTLHAENVKVVETKKALASANVSVTQLTAQLNEKSEVLERTRRQCTTLRSHNTALNYERDSLASQVDTLNVDVSKLADSLEKNEAAYQSSKEHCEALADRNRVLTQEKDTVTSERDAYNQRINGLVAEMETKAKDHAEHIEIWRRSHNTLDYNRTSLSGQVTQLSNDLANRNRAYGEAKERCADLEARVERLETRKKSLKAERDSLRNAIHQSQQSLPSGQFGGNTYHWPHPTVATPFWAQGAYR</sequence>
<dbReference type="AlphaFoldDB" id="A0A5M3MNA9"/>
<dbReference type="OMA" id="EAKERCA"/>
<keyword evidence="3" id="KW-1185">Reference proteome</keyword>
<feature type="coiled-coil region" evidence="1">
    <location>
        <begin position="78"/>
        <end position="126"/>
    </location>
</feature>
<accession>A0A5M3MNA9</accession>
<reference evidence="3" key="1">
    <citation type="journal article" date="2012" name="Science">
        <title>The Paleozoic origin of enzymatic lignin decomposition reconstructed from 31 fungal genomes.</title>
        <authorList>
            <person name="Floudas D."/>
            <person name="Binder M."/>
            <person name="Riley R."/>
            <person name="Barry K."/>
            <person name="Blanchette R.A."/>
            <person name="Henrissat B."/>
            <person name="Martinez A.T."/>
            <person name="Otillar R."/>
            <person name="Spatafora J.W."/>
            <person name="Yadav J.S."/>
            <person name="Aerts A."/>
            <person name="Benoit I."/>
            <person name="Boyd A."/>
            <person name="Carlson A."/>
            <person name="Copeland A."/>
            <person name="Coutinho P.M."/>
            <person name="de Vries R.P."/>
            <person name="Ferreira P."/>
            <person name="Findley K."/>
            <person name="Foster B."/>
            <person name="Gaskell J."/>
            <person name="Glotzer D."/>
            <person name="Gorecki P."/>
            <person name="Heitman J."/>
            <person name="Hesse C."/>
            <person name="Hori C."/>
            <person name="Igarashi K."/>
            <person name="Jurgens J.A."/>
            <person name="Kallen N."/>
            <person name="Kersten P."/>
            <person name="Kohler A."/>
            <person name="Kuees U."/>
            <person name="Kumar T.K.A."/>
            <person name="Kuo A."/>
            <person name="LaButti K."/>
            <person name="Larrondo L.F."/>
            <person name="Lindquist E."/>
            <person name="Ling A."/>
            <person name="Lombard V."/>
            <person name="Lucas S."/>
            <person name="Lundell T."/>
            <person name="Martin R."/>
            <person name="McLaughlin D.J."/>
            <person name="Morgenstern I."/>
            <person name="Morin E."/>
            <person name="Murat C."/>
            <person name="Nagy L.G."/>
            <person name="Nolan M."/>
            <person name="Ohm R.A."/>
            <person name="Patyshakuliyeva A."/>
            <person name="Rokas A."/>
            <person name="Ruiz-Duenas F.J."/>
            <person name="Sabat G."/>
            <person name="Salamov A."/>
            <person name="Samejima M."/>
            <person name="Schmutz J."/>
            <person name="Slot J.C."/>
            <person name="St John F."/>
            <person name="Stenlid J."/>
            <person name="Sun H."/>
            <person name="Sun S."/>
            <person name="Syed K."/>
            <person name="Tsang A."/>
            <person name="Wiebenga A."/>
            <person name="Young D."/>
            <person name="Pisabarro A."/>
            <person name="Eastwood D.C."/>
            <person name="Martin F."/>
            <person name="Cullen D."/>
            <person name="Grigoriev I.V."/>
            <person name="Hibbett D.S."/>
        </authorList>
    </citation>
    <scope>NUCLEOTIDE SEQUENCE [LARGE SCALE GENOMIC DNA]</scope>
    <source>
        <strain evidence="3">RWD-64-598 SS2</strain>
    </source>
</reference>
<dbReference type="EMBL" id="JH711579">
    <property type="protein sequence ID" value="EIW80652.1"/>
    <property type="molecule type" value="Genomic_DNA"/>
</dbReference>
<dbReference type="KEGG" id="cput:CONPUDRAFT_144651"/>
<dbReference type="GeneID" id="19201968"/>
<feature type="coiled-coil region" evidence="1">
    <location>
        <begin position="183"/>
        <end position="270"/>
    </location>
</feature>
<evidence type="ECO:0000313" key="2">
    <source>
        <dbReference type="EMBL" id="EIW80652.1"/>
    </source>
</evidence>
<feature type="coiled-coil region" evidence="1">
    <location>
        <begin position="533"/>
        <end position="581"/>
    </location>
</feature>